<keyword evidence="2" id="KW-0964">Secreted</keyword>
<dbReference type="InterPro" id="IPR001881">
    <property type="entry name" value="EGF-like_Ca-bd_dom"/>
</dbReference>
<dbReference type="AlphaFoldDB" id="A0ABD2QRG7"/>
<evidence type="ECO:0000256" key="4">
    <source>
        <dbReference type="ARBA" id="ARBA00023157"/>
    </source>
</evidence>
<protein>
    <recommendedName>
        <fullName evidence="7">EGF-like domain-containing protein</fullName>
    </recommendedName>
</protein>
<dbReference type="InterPro" id="IPR000742">
    <property type="entry name" value="EGF"/>
</dbReference>
<comment type="subcellular location">
    <subcellularLocation>
        <location evidence="1">Secreted</location>
    </subcellularLocation>
</comment>
<evidence type="ECO:0000256" key="1">
    <source>
        <dbReference type="ARBA" id="ARBA00004613"/>
    </source>
</evidence>
<dbReference type="EMBL" id="JBJKFK010000003">
    <property type="protein sequence ID" value="KAL3321266.1"/>
    <property type="molecule type" value="Genomic_DNA"/>
</dbReference>
<evidence type="ECO:0000256" key="2">
    <source>
        <dbReference type="ARBA" id="ARBA00022525"/>
    </source>
</evidence>
<keyword evidence="3 6" id="KW-0245">EGF-like domain</keyword>
<comment type="caution">
    <text evidence="8">The sequence shown here is derived from an EMBL/GenBank/DDBJ whole genome shotgun (WGS) entry which is preliminary data.</text>
</comment>
<reference evidence="8 9" key="1">
    <citation type="submission" date="2024-11" db="EMBL/GenBank/DDBJ databases">
        <title>Adaptive evolution of stress response genes in parasites aligns with host niche diversity.</title>
        <authorList>
            <person name="Hahn C."/>
            <person name="Resl P."/>
        </authorList>
    </citation>
    <scope>NUCLEOTIDE SEQUENCE [LARGE SCALE GENOMIC DNA]</scope>
    <source>
        <strain evidence="8">EGGRZ-B1_66</strain>
        <tissue evidence="8">Body</tissue>
    </source>
</reference>
<dbReference type="Gene3D" id="2.10.25.10">
    <property type="entry name" value="Laminin"/>
    <property type="match status" value="4"/>
</dbReference>
<dbReference type="PROSITE" id="PS01187">
    <property type="entry name" value="EGF_CA"/>
    <property type="match status" value="1"/>
</dbReference>
<evidence type="ECO:0000313" key="9">
    <source>
        <dbReference type="Proteomes" id="UP001626550"/>
    </source>
</evidence>
<evidence type="ECO:0000313" key="8">
    <source>
        <dbReference type="EMBL" id="KAL3321266.1"/>
    </source>
</evidence>
<dbReference type="PROSITE" id="PS00022">
    <property type="entry name" value="EGF_1"/>
    <property type="match status" value="1"/>
</dbReference>
<sequence length="253" mass="28522">MAPVKEQILIPVMQTEQVWTPDCGHKGNWCLKRVRRKRYAVEYKTRLKRSNGVKSECCKGFVRLLGVEGCVPESNCNKTLQVSHCANQGICYDRDGVLECACPKGYTGSRCQTDVDECSKGNGGCQKECCNTEGGHYCKCPPGYQLAPDRRRCLGKFSFFNYYALKPDIDECRINRGNCMYYCENLPGGYRCTCPETMMLAPDKISCVPYFDPCVHPPNGDCEHECTSLPGYRYACSCREGFHLAPDRKRCLG</sequence>
<dbReference type="PANTHER" id="PTHR24040">
    <property type="entry name" value="LAMININ G-LIKE DOMAIN-CONTAINING PROTEIN"/>
    <property type="match status" value="1"/>
</dbReference>
<name>A0ABD2QRG7_9PLAT</name>
<dbReference type="PROSITE" id="PS50026">
    <property type="entry name" value="EGF_3"/>
    <property type="match status" value="1"/>
</dbReference>
<dbReference type="SUPFAM" id="SSF57184">
    <property type="entry name" value="Growth factor receptor domain"/>
    <property type="match status" value="1"/>
</dbReference>
<dbReference type="InterPro" id="IPR018097">
    <property type="entry name" value="EGF_Ca-bd_CS"/>
</dbReference>
<feature type="domain" description="EGF-like" evidence="7">
    <location>
        <begin position="72"/>
        <end position="112"/>
    </location>
</feature>
<evidence type="ECO:0000256" key="6">
    <source>
        <dbReference type="PROSITE-ProRule" id="PRU00076"/>
    </source>
</evidence>
<evidence type="ECO:0000256" key="3">
    <source>
        <dbReference type="ARBA" id="ARBA00022536"/>
    </source>
</evidence>
<dbReference type="SUPFAM" id="SSF57196">
    <property type="entry name" value="EGF/Laminin"/>
    <property type="match status" value="1"/>
</dbReference>
<gene>
    <name evidence="8" type="ORF">Ciccas_000064</name>
</gene>
<organism evidence="8 9">
    <name type="scientific">Cichlidogyrus casuarinus</name>
    <dbReference type="NCBI Taxonomy" id="1844966"/>
    <lineage>
        <taxon>Eukaryota</taxon>
        <taxon>Metazoa</taxon>
        <taxon>Spiralia</taxon>
        <taxon>Lophotrochozoa</taxon>
        <taxon>Platyhelminthes</taxon>
        <taxon>Monogenea</taxon>
        <taxon>Monopisthocotylea</taxon>
        <taxon>Dactylogyridea</taxon>
        <taxon>Ancyrocephalidae</taxon>
        <taxon>Cichlidogyrus</taxon>
    </lineage>
</organism>
<keyword evidence="4 6" id="KW-1015">Disulfide bond</keyword>
<dbReference type="SMART" id="SM00179">
    <property type="entry name" value="EGF_CA"/>
    <property type="match status" value="4"/>
</dbReference>
<keyword evidence="9" id="KW-1185">Reference proteome</keyword>
<keyword evidence="5" id="KW-0325">Glycoprotein</keyword>
<feature type="disulfide bond" evidence="6">
    <location>
        <begin position="102"/>
        <end position="111"/>
    </location>
</feature>
<dbReference type="InterPro" id="IPR009030">
    <property type="entry name" value="Growth_fac_rcpt_cys_sf"/>
</dbReference>
<accession>A0ABD2QRG7</accession>
<dbReference type="Proteomes" id="UP001626550">
    <property type="component" value="Unassembled WGS sequence"/>
</dbReference>
<comment type="caution">
    <text evidence="6">Lacks conserved residue(s) required for the propagation of feature annotation.</text>
</comment>
<evidence type="ECO:0000256" key="5">
    <source>
        <dbReference type="ARBA" id="ARBA00023180"/>
    </source>
</evidence>
<dbReference type="Pfam" id="PF14670">
    <property type="entry name" value="FXa_inhibition"/>
    <property type="match status" value="3"/>
</dbReference>
<dbReference type="SMART" id="SM00181">
    <property type="entry name" value="EGF"/>
    <property type="match status" value="4"/>
</dbReference>
<dbReference type="PROSITE" id="PS01186">
    <property type="entry name" value="EGF_2"/>
    <property type="match status" value="2"/>
</dbReference>
<proteinExistence type="predicted"/>
<dbReference type="GO" id="GO:0005576">
    <property type="term" value="C:extracellular region"/>
    <property type="evidence" value="ECO:0007669"/>
    <property type="project" value="UniProtKB-SubCell"/>
</dbReference>
<evidence type="ECO:0000259" key="7">
    <source>
        <dbReference type="PROSITE" id="PS50026"/>
    </source>
</evidence>
<dbReference type="InterPro" id="IPR051145">
    <property type="entry name" value="GAS-SHBG-PROS"/>
</dbReference>
<dbReference type="PANTHER" id="PTHR24040:SF13">
    <property type="entry name" value="FIBROPELLIN-1"/>
    <property type="match status" value="1"/>
</dbReference>